<keyword evidence="8" id="KW-0704">Schiff base</keyword>
<evidence type="ECO:0000256" key="7">
    <source>
        <dbReference type="ARBA" id="ARBA00023239"/>
    </source>
</evidence>
<evidence type="ECO:0000256" key="6">
    <source>
        <dbReference type="ARBA" id="ARBA00022490"/>
    </source>
</evidence>
<evidence type="ECO:0000256" key="10">
    <source>
        <dbReference type="ARBA" id="ARBA00044906"/>
    </source>
</evidence>
<dbReference type="InterPro" id="IPR002220">
    <property type="entry name" value="DapA-like"/>
</dbReference>
<dbReference type="GO" id="GO:0005737">
    <property type="term" value="C:cytoplasm"/>
    <property type="evidence" value="ECO:0007669"/>
    <property type="project" value="UniProtKB-SubCell"/>
</dbReference>
<dbReference type="Gene3D" id="3.20.20.70">
    <property type="entry name" value="Aldolase class I"/>
    <property type="match status" value="1"/>
</dbReference>
<dbReference type="STRING" id="283909.R7UKB4"/>
<evidence type="ECO:0000256" key="8">
    <source>
        <dbReference type="ARBA" id="ARBA00023270"/>
    </source>
</evidence>
<dbReference type="PANTHER" id="PTHR12128:SF21">
    <property type="entry name" value="N-ACETYLNEURAMINATE LYASE"/>
    <property type="match status" value="1"/>
</dbReference>
<protein>
    <recommendedName>
        <fullName evidence="5">N-acetylneuraminate lyase</fullName>
        <ecNumber evidence="5">4.1.3.3</ecNumber>
    </recommendedName>
</protein>
<dbReference type="EnsemblMetazoa" id="CapteT219005">
    <property type="protein sequence ID" value="CapteP219005"/>
    <property type="gene ID" value="CapteG219005"/>
</dbReference>
<evidence type="ECO:0000256" key="3">
    <source>
        <dbReference type="ARBA" id="ARBA00006324"/>
    </source>
</evidence>
<comment type="subunit">
    <text evidence="4">Homotetramer.</text>
</comment>
<comment type="catalytic activity">
    <reaction evidence="10">
        <text>aceneuramate = aldehydo-N-acetyl-D-mannosamine + pyruvate</text>
        <dbReference type="Rhea" id="RHEA:23296"/>
        <dbReference type="ChEBI" id="CHEBI:15361"/>
        <dbReference type="ChEBI" id="CHEBI:17122"/>
        <dbReference type="ChEBI" id="CHEBI:173083"/>
        <dbReference type="EC" id="4.1.3.3"/>
    </reaction>
</comment>
<proteinExistence type="inferred from homology"/>
<evidence type="ECO:0000256" key="4">
    <source>
        <dbReference type="ARBA" id="ARBA00011881"/>
    </source>
</evidence>
<dbReference type="InterPro" id="IPR013785">
    <property type="entry name" value="Aldolase_TIM"/>
</dbReference>
<evidence type="ECO:0000256" key="5">
    <source>
        <dbReference type="ARBA" id="ARBA00012911"/>
    </source>
</evidence>
<dbReference type="AlphaFoldDB" id="R7UKB4"/>
<comment type="similarity">
    <text evidence="3">Belongs to the DapA family. NanA subfamily.</text>
</comment>
<keyword evidence="9" id="KW-0119">Carbohydrate metabolism</keyword>
<dbReference type="GO" id="GO:0008747">
    <property type="term" value="F:N-acetylneuraminate lyase activity"/>
    <property type="evidence" value="ECO:0007669"/>
    <property type="project" value="UniProtKB-EC"/>
</dbReference>
<name>R7UKB4_CAPTE</name>
<gene>
    <name evidence="11" type="ORF">CAPTEDRAFT_219005</name>
</gene>
<keyword evidence="13" id="KW-1185">Reference proteome</keyword>
<dbReference type="OrthoDB" id="191315at2759"/>
<evidence type="ECO:0000256" key="1">
    <source>
        <dbReference type="ARBA" id="ARBA00004496"/>
    </source>
</evidence>
<sequence length="250" mass="27805">MTVEERKSVAEAWVKAAKGRLQAVLVHIGGANLRESIELAKHAALIGADAIACVGPTYFKPETMECYVDYMARVAAAAPNLPFYLYDIDFFTGIQFGVTDFFDKAKERIPTLNGVKHTSPHFPSMNTFLLKHPEMQILLGSDELYLPGLAIGITETIMNSYQGAILTQMKESFDKGDMETARKQQKYALTLCNIRRKHDLSVPGGTKAVLRAIGFEVGQPRLPLSPISDDVIQEIKKEMTNVGYFQWGMK</sequence>
<comment type="pathway">
    <text evidence="2">Amino-sugar metabolism; N-acetylneuraminate degradation.</text>
</comment>
<accession>R7UKB4</accession>
<evidence type="ECO:0000256" key="2">
    <source>
        <dbReference type="ARBA" id="ARBA00004878"/>
    </source>
</evidence>
<dbReference type="Pfam" id="PF00701">
    <property type="entry name" value="DHDPS"/>
    <property type="match status" value="1"/>
</dbReference>
<keyword evidence="6" id="KW-0963">Cytoplasm</keyword>
<evidence type="ECO:0000256" key="9">
    <source>
        <dbReference type="ARBA" id="ARBA00023277"/>
    </source>
</evidence>
<organism evidence="11">
    <name type="scientific">Capitella teleta</name>
    <name type="common">Polychaete worm</name>
    <dbReference type="NCBI Taxonomy" id="283909"/>
    <lineage>
        <taxon>Eukaryota</taxon>
        <taxon>Metazoa</taxon>
        <taxon>Spiralia</taxon>
        <taxon>Lophotrochozoa</taxon>
        <taxon>Annelida</taxon>
        <taxon>Polychaeta</taxon>
        <taxon>Sedentaria</taxon>
        <taxon>Scolecida</taxon>
        <taxon>Capitellidae</taxon>
        <taxon>Capitella</taxon>
    </lineage>
</organism>
<dbReference type="EMBL" id="KB300556">
    <property type="protein sequence ID" value="ELU06528.1"/>
    <property type="molecule type" value="Genomic_DNA"/>
</dbReference>
<keyword evidence="7" id="KW-0456">Lyase</keyword>
<dbReference type="OMA" id="EQIPNFA"/>
<dbReference type="SUPFAM" id="SSF51569">
    <property type="entry name" value="Aldolase"/>
    <property type="match status" value="1"/>
</dbReference>
<reference evidence="12" key="3">
    <citation type="submission" date="2015-06" db="UniProtKB">
        <authorList>
            <consortium name="EnsemblMetazoa"/>
        </authorList>
    </citation>
    <scope>IDENTIFICATION</scope>
</reference>
<dbReference type="Proteomes" id="UP000014760">
    <property type="component" value="Unassembled WGS sequence"/>
</dbReference>
<evidence type="ECO:0000313" key="13">
    <source>
        <dbReference type="Proteomes" id="UP000014760"/>
    </source>
</evidence>
<dbReference type="PANTHER" id="PTHR12128">
    <property type="entry name" value="DIHYDRODIPICOLINATE SYNTHASE"/>
    <property type="match status" value="1"/>
</dbReference>
<dbReference type="HOGENOM" id="CLU_049343_6_1_1"/>
<comment type="subcellular location">
    <subcellularLocation>
        <location evidence="1">Cytoplasm</location>
    </subcellularLocation>
</comment>
<reference evidence="13" key="1">
    <citation type="submission" date="2012-12" db="EMBL/GenBank/DDBJ databases">
        <authorList>
            <person name="Hellsten U."/>
            <person name="Grimwood J."/>
            <person name="Chapman J.A."/>
            <person name="Shapiro H."/>
            <person name="Aerts A."/>
            <person name="Otillar R.P."/>
            <person name="Terry A.Y."/>
            <person name="Boore J.L."/>
            <person name="Simakov O."/>
            <person name="Marletaz F."/>
            <person name="Cho S.-J."/>
            <person name="Edsinger-Gonzales E."/>
            <person name="Havlak P."/>
            <person name="Kuo D.-H."/>
            <person name="Larsson T."/>
            <person name="Lv J."/>
            <person name="Arendt D."/>
            <person name="Savage R."/>
            <person name="Osoegawa K."/>
            <person name="de Jong P."/>
            <person name="Lindberg D.R."/>
            <person name="Seaver E.C."/>
            <person name="Weisblat D.A."/>
            <person name="Putnam N.H."/>
            <person name="Grigoriev I.V."/>
            <person name="Rokhsar D.S."/>
        </authorList>
    </citation>
    <scope>NUCLEOTIDE SEQUENCE</scope>
    <source>
        <strain evidence="13">I ESC-2004</strain>
    </source>
</reference>
<dbReference type="SMART" id="SM01130">
    <property type="entry name" value="DHDPS"/>
    <property type="match status" value="1"/>
</dbReference>
<dbReference type="EC" id="4.1.3.3" evidence="5"/>
<evidence type="ECO:0000313" key="12">
    <source>
        <dbReference type="EnsemblMetazoa" id="CapteP219005"/>
    </source>
</evidence>
<dbReference type="EMBL" id="AMQN01007378">
    <property type="status" value="NOT_ANNOTATED_CDS"/>
    <property type="molecule type" value="Genomic_DNA"/>
</dbReference>
<evidence type="ECO:0000313" key="11">
    <source>
        <dbReference type="EMBL" id="ELU06528.1"/>
    </source>
</evidence>
<reference evidence="11 13" key="2">
    <citation type="journal article" date="2013" name="Nature">
        <title>Insights into bilaterian evolution from three spiralian genomes.</title>
        <authorList>
            <person name="Simakov O."/>
            <person name="Marletaz F."/>
            <person name="Cho S.J."/>
            <person name="Edsinger-Gonzales E."/>
            <person name="Havlak P."/>
            <person name="Hellsten U."/>
            <person name="Kuo D.H."/>
            <person name="Larsson T."/>
            <person name="Lv J."/>
            <person name="Arendt D."/>
            <person name="Savage R."/>
            <person name="Osoegawa K."/>
            <person name="de Jong P."/>
            <person name="Grimwood J."/>
            <person name="Chapman J.A."/>
            <person name="Shapiro H."/>
            <person name="Aerts A."/>
            <person name="Otillar R.P."/>
            <person name="Terry A.Y."/>
            <person name="Boore J.L."/>
            <person name="Grigoriev I.V."/>
            <person name="Lindberg D.R."/>
            <person name="Seaver E.C."/>
            <person name="Weisblat D.A."/>
            <person name="Putnam N.H."/>
            <person name="Rokhsar D.S."/>
        </authorList>
    </citation>
    <scope>NUCLEOTIDE SEQUENCE</scope>
    <source>
        <strain evidence="11 13">I ESC-2004</strain>
    </source>
</reference>